<dbReference type="InterPro" id="IPR043504">
    <property type="entry name" value="Peptidase_S1_PA_chymotrypsin"/>
</dbReference>
<dbReference type="Proteomes" id="UP001642540">
    <property type="component" value="Unassembled WGS sequence"/>
</dbReference>
<evidence type="ECO:0000256" key="1">
    <source>
        <dbReference type="ARBA" id="ARBA00023157"/>
    </source>
</evidence>
<proteinExistence type="predicted"/>
<feature type="chain" id="PRO_5046688128" description="Peptidase S1 domain-containing protein" evidence="3">
    <location>
        <begin position="18"/>
        <end position="498"/>
    </location>
</feature>
<reference evidence="5 6" key="1">
    <citation type="submission" date="2024-08" db="EMBL/GenBank/DDBJ databases">
        <authorList>
            <person name="Cucini C."/>
            <person name="Frati F."/>
        </authorList>
    </citation>
    <scope>NUCLEOTIDE SEQUENCE [LARGE SCALE GENOMIC DNA]</scope>
</reference>
<feature type="signal peptide" evidence="3">
    <location>
        <begin position="1"/>
        <end position="17"/>
    </location>
</feature>
<dbReference type="PANTHER" id="PTHR24252:SF7">
    <property type="entry name" value="HYALIN"/>
    <property type="match status" value="1"/>
</dbReference>
<dbReference type="CDD" id="cd00190">
    <property type="entry name" value="Tryp_SPc"/>
    <property type="match status" value="1"/>
</dbReference>
<dbReference type="PROSITE" id="PS00135">
    <property type="entry name" value="TRYPSIN_SER"/>
    <property type="match status" value="1"/>
</dbReference>
<keyword evidence="3" id="KW-0732">Signal</keyword>
<dbReference type="InterPro" id="IPR001254">
    <property type="entry name" value="Trypsin_dom"/>
</dbReference>
<feature type="domain" description="Peptidase S1" evidence="4">
    <location>
        <begin position="239"/>
        <end position="498"/>
    </location>
</feature>
<accession>A0ABP1PNG5</accession>
<evidence type="ECO:0000259" key="4">
    <source>
        <dbReference type="PROSITE" id="PS50240"/>
    </source>
</evidence>
<dbReference type="InterPro" id="IPR001314">
    <property type="entry name" value="Peptidase_S1A"/>
</dbReference>
<evidence type="ECO:0000256" key="2">
    <source>
        <dbReference type="RuleBase" id="RU363034"/>
    </source>
</evidence>
<dbReference type="PROSITE" id="PS00134">
    <property type="entry name" value="TRYPSIN_HIS"/>
    <property type="match status" value="1"/>
</dbReference>
<keyword evidence="2" id="KW-0378">Hydrolase</keyword>
<dbReference type="Gene3D" id="2.40.10.10">
    <property type="entry name" value="Trypsin-like serine proteases"/>
    <property type="match status" value="1"/>
</dbReference>
<dbReference type="PRINTS" id="PR00722">
    <property type="entry name" value="CHYMOTRYPSIN"/>
</dbReference>
<comment type="caution">
    <text evidence="5">The sequence shown here is derived from an EMBL/GenBank/DDBJ whole genome shotgun (WGS) entry which is preliminary data.</text>
</comment>
<keyword evidence="2" id="KW-0645">Protease</keyword>
<name>A0ABP1PNG5_9HEXA</name>
<keyword evidence="6" id="KW-1185">Reference proteome</keyword>
<dbReference type="SMART" id="SM00020">
    <property type="entry name" value="Tryp_SPc"/>
    <property type="match status" value="1"/>
</dbReference>
<evidence type="ECO:0000256" key="3">
    <source>
        <dbReference type="SAM" id="SignalP"/>
    </source>
</evidence>
<dbReference type="PANTHER" id="PTHR24252">
    <property type="entry name" value="ACROSIN-RELATED"/>
    <property type="match status" value="1"/>
</dbReference>
<protein>
    <recommendedName>
        <fullName evidence="4">Peptidase S1 domain-containing protein</fullName>
    </recommendedName>
</protein>
<dbReference type="EMBL" id="CAXLJM020000004">
    <property type="protein sequence ID" value="CAL8069319.1"/>
    <property type="molecule type" value="Genomic_DNA"/>
</dbReference>
<dbReference type="SUPFAM" id="SSF50494">
    <property type="entry name" value="Trypsin-like serine proteases"/>
    <property type="match status" value="1"/>
</dbReference>
<keyword evidence="1" id="KW-1015">Disulfide bond</keyword>
<organism evidence="5 6">
    <name type="scientific">Orchesella dallaii</name>
    <dbReference type="NCBI Taxonomy" id="48710"/>
    <lineage>
        <taxon>Eukaryota</taxon>
        <taxon>Metazoa</taxon>
        <taxon>Ecdysozoa</taxon>
        <taxon>Arthropoda</taxon>
        <taxon>Hexapoda</taxon>
        <taxon>Collembola</taxon>
        <taxon>Entomobryomorpha</taxon>
        <taxon>Entomobryoidea</taxon>
        <taxon>Orchesellidae</taxon>
        <taxon>Orchesellinae</taxon>
        <taxon>Orchesella</taxon>
    </lineage>
</organism>
<dbReference type="InterPro" id="IPR009003">
    <property type="entry name" value="Peptidase_S1_PA"/>
</dbReference>
<dbReference type="InterPro" id="IPR018114">
    <property type="entry name" value="TRYPSIN_HIS"/>
</dbReference>
<evidence type="ECO:0000313" key="6">
    <source>
        <dbReference type="Proteomes" id="UP001642540"/>
    </source>
</evidence>
<dbReference type="Pfam" id="PF00089">
    <property type="entry name" value="Trypsin"/>
    <property type="match status" value="2"/>
</dbReference>
<evidence type="ECO:0000313" key="5">
    <source>
        <dbReference type="EMBL" id="CAL8069319.1"/>
    </source>
</evidence>
<dbReference type="PROSITE" id="PS50240">
    <property type="entry name" value="TRYPSIN_DOM"/>
    <property type="match status" value="1"/>
</dbReference>
<keyword evidence="2" id="KW-0720">Serine protease</keyword>
<dbReference type="InterPro" id="IPR033116">
    <property type="entry name" value="TRYPSIN_SER"/>
</dbReference>
<gene>
    <name evidence="5" type="ORF">ODALV1_LOCUS709</name>
</gene>
<sequence>MVSVNILSFILIFGAICIQFSTQKKSLKAETEDFSELFFDARDETLTKELDLMQGTYRADERKKARPSIPSDVLDYKSNVDELECGELFRVKDEGYLTFKMDSPNEICKYQFIGTKTDNCTVAFMCTGKVKFKPPDESRGCVDEFIKISDGTDGRMAGCGPFVFDDKPRVARNEGTDVYFTFKGKADEATCVVFCIQDVKHDSPKLKKLKTISKIKNYKGRKTEPSCICGKKDVPQGRIVGGETSEKFEFPWIGAMLLKETKKRRLPFCGVSLINDRYAISAGHCFGLGLSADKIQLLFHAHIMDKKVGKGKNPDDKIYQEIPGWNDPKETDESENSIRIDVESVLVHPEFDIKTFEYDVALLKLKYKLNLSKDKVTPICLPEVSDNYNYTGKYFTVAGWGRYSESLVAGVRRLQKLDVPFHTLETCRKYNRATSRHVCGGYLQGGKDACSGDSGGPLMYKTDPMQNQYTLAGVVSAGRGCARKNALGLYTNLQGANG</sequence>